<keyword evidence="4 6" id="KW-1133">Transmembrane helix</keyword>
<reference evidence="8" key="1">
    <citation type="submission" date="2016-10" db="EMBL/GenBank/DDBJ databases">
        <authorList>
            <person name="Varghese N."/>
            <person name="Submissions S."/>
        </authorList>
    </citation>
    <scope>NUCLEOTIDE SEQUENCE [LARGE SCALE GENOMIC DNA]</scope>
    <source>
        <strain evidence="8">DSM 8987</strain>
    </source>
</reference>
<feature type="transmembrane region" description="Helical" evidence="6">
    <location>
        <begin position="25"/>
        <end position="44"/>
    </location>
</feature>
<evidence type="ECO:0000256" key="1">
    <source>
        <dbReference type="ARBA" id="ARBA00004651"/>
    </source>
</evidence>
<evidence type="ECO:0000256" key="4">
    <source>
        <dbReference type="ARBA" id="ARBA00022989"/>
    </source>
</evidence>
<accession>A0A1G6XIE0</accession>
<dbReference type="Pfam" id="PF03788">
    <property type="entry name" value="LrgA"/>
    <property type="match status" value="1"/>
</dbReference>
<keyword evidence="5 6" id="KW-0472">Membrane</keyword>
<dbReference type="InterPro" id="IPR005538">
    <property type="entry name" value="LrgA/CidA"/>
</dbReference>
<evidence type="ECO:0000313" key="8">
    <source>
        <dbReference type="Proteomes" id="UP000243205"/>
    </source>
</evidence>
<feature type="transmembrane region" description="Helical" evidence="6">
    <location>
        <begin position="82"/>
        <end position="105"/>
    </location>
</feature>
<dbReference type="PANTHER" id="PTHR33931:SF2">
    <property type="entry name" value="HOLIN-LIKE PROTEIN CIDA"/>
    <property type="match status" value="1"/>
</dbReference>
<dbReference type="PANTHER" id="PTHR33931">
    <property type="entry name" value="HOLIN-LIKE PROTEIN CIDA-RELATED"/>
    <property type="match status" value="1"/>
</dbReference>
<dbReference type="GO" id="GO:0005886">
    <property type="term" value="C:plasma membrane"/>
    <property type="evidence" value="ECO:0007669"/>
    <property type="project" value="UniProtKB-SubCell"/>
</dbReference>
<evidence type="ECO:0000256" key="2">
    <source>
        <dbReference type="ARBA" id="ARBA00022475"/>
    </source>
</evidence>
<evidence type="ECO:0000256" key="5">
    <source>
        <dbReference type="ARBA" id="ARBA00023136"/>
    </source>
</evidence>
<organism evidence="7 8">
    <name type="scientific">Desulfuromonas thiophila</name>
    <dbReference type="NCBI Taxonomy" id="57664"/>
    <lineage>
        <taxon>Bacteria</taxon>
        <taxon>Pseudomonadati</taxon>
        <taxon>Thermodesulfobacteriota</taxon>
        <taxon>Desulfuromonadia</taxon>
        <taxon>Desulfuromonadales</taxon>
        <taxon>Desulfuromonadaceae</taxon>
        <taxon>Desulfuromonas</taxon>
    </lineage>
</organism>
<dbReference type="STRING" id="57664.SAMN05661003_101286"/>
<dbReference type="Proteomes" id="UP000243205">
    <property type="component" value="Unassembled WGS sequence"/>
</dbReference>
<dbReference type="AlphaFoldDB" id="A0A1G6XIE0"/>
<proteinExistence type="predicted"/>
<sequence>MLRSWTILLGLQALGELGVRLCHLPLPGSVLGMVLLLAALRCGLVREEAVRPAAELLLTHLSLLFVPAGVGVLLYFDLIRLHFWPLVLATLGSTLVVLALTGWTYRLLARPGEGS</sequence>
<evidence type="ECO:0000256" key="3">
    <source>
        <dbReference type="ARBA" id="ARBA00022692"/>
    </source>
</evidence>
<keyword evidence="2" id="KW-1003">Cell membrane</keyword>
<keyword evidence="8" id="KW-1185">Reference proteome</keyword>
<evidence type="ECO:0000256" key="6">
    <source>
        <dbReference type="SAM" id="Phobius"/>
    </source>
</evidence>
<protein>
    <submittedName>
        <fullName evidence="7">Holin-like protein</fullName>
    </submittedName>
</protein>
<keyword evidence="3 6" id="KW-0812">Transmembrane</keyword>
<evidence type="ECO:0000313" key="7">
    <source>
        <dbReference type="EMBL" id="SDD77969.1"/>
    </source>
</evidence>
<dbReference type="RefSeq" id="WP_092075500.1">
    <property type="nucleotide sequence ID" value="NZ_CALFZY010000006.1"/>
</dbReference>
<dbReference type="EMBL" id="FNAQ01000001">
    <property type="protein sequence ID" value="SDD77969.1"/>
    <property type="molecule type" value="Genomic_DNA"/>
</dbReference>
<name>A0A1G6XIE0_9BACT</name>
<comment type="subcellular location">
    <subcellularLocation>
        <location evidence="1">Cell membrane</location>
        <topology evidence="1">Multi-pass membrane protein</topology>
    </subcellularLocation>
</comment>
<gene>
    <name evidence="7" type="ORF">SAMN05661003_101286</name>
</gene>
<feature type="transmembrane region" description="Helical" evidence="6">
    <location>
        <begin position="56"/>
        <end position="76"/>
    </location>
</feature>
<dbReference type="OrthoDB" id="385012at2"/>